<dbReference type="SMART" id="SM00360">
    <property type="entry name" value="RRM"/>
    <property type="match status" value="1"/>
</dbReference>
<protein>
    <recommendedName>
        <fullName evidence="3">RRM domain-containing protein</fullName>
    </recommendedName>
</protein>
<dbReference type="Proteomes" id="UP001316803">
    <property type="component" value="Unassembled WGS sequence"/>
</dbReference>
<dbReference type="AlphaFoldDB" id="A0AAN8EI35"/>
<dbReference type="EMBL" id="JAKLMC020000029">
    <property type="protein sequence ID" value="KAK5950130.1"/>
    <property type="molecule type" value="Genomic_DNA"/>
</dbReference>
<keyword evidence="1" id="KW-0694">RNA-binding</keyword>
<proteinExistence type="predicted"/>
<dbReference type="InterPro" id="IPR025305">
    <property type="entry name" value="UCH_repeat_domain"/>
</dbReference>
<evidence type="ECO:0000256" key="2">
    <source>
        <dbReference type="SAM" id="MobiDB-lite"/>
    </source>
</evidence>
<evidence type="ECO:0000259" key="3">
    <source>
        <dbReference type="PROSITE" id="PS50102"/>
    </source>
</evidence>
<organism evidence="4 5">
    <name type="scientific">Knufia fluminis</name>
    <dbReference type="NCBI Taxonomy" id="191047"/>
    <lineage>
        <taxon>Eukaryota</taxon>
        <taxon>Fungi</taxon>
        <taxon>Dikarya</taxon>
        <taxon>Ascomycota</taxon>
        <taxon>Pezizomycotina</taxon>
        <taxon>Eurotiomycetes</taxon>
        <taxon>Chaetothyriomycetidae</taxon>
        <taxon>Chaetothyriales</taxon>
        <taxon>Trichomeriaceae</taxon>
        <taxon>Knufia</taxon>
    </lineage>
</organism>
<name>A0AAN8EI35_9EURO</name>
<dbReference type="Pfam" id="PF13446">
    <property type="entry name" value="RPT"/>
    <property type="match status" value="1"/>
</dbReference>
<keyword evidence="5" id="KW-1185">Reference proteome</keyword>
<evidence type="ECO:0000256" key="1">
    <source>
        <dbReference type="PROSITE-ProRule" id="PRU00176"/>
    </source>
</evidence>
<reference evidence="4 5" key="1">
    <citation type="submission" date="2022-12" db="EMBL/GenBank/DDBJ databases">
        <title>Genomic features and morphological characterization of a novel Knufia sp. strain isolated from spacecraft assembly facility.</title>
        <authorList>
            <person name="Teixeira M."/>
            <person name="Chander A.M."/>
            <person name="Stajich J.E."/>
            <person name="Venkateswaran K."/>
        </authorList>
    </citation>
    <scope>NUCLEOTIDE SEQUENCE [LARGE SCALE GENOMIC DNA]</scope>
    <source>
        <strain evidence="4 5">FJI-L2-BK-P2</strain>
    </source>
</reference>
<dbReference type="PROSITE" id="PS50102">
    <property type="entry name" value="RRM"/>
    <property type="match status" value="1"/>
</dbReference>
<dbReference type="Pfam" id="PF00076">
    <property type="entry name" value="RRM_1"/>
    <property type="match status" value="1"/>
</dbReference>
<feature type="domain" description="RRM" evidence="3">
    <location>
        <begin position="583"/>
        <end position="669"/>
    </location>
</feature>
<gene>
    <name evidence="4" type="ORF">OHC33_008845</name>
</gene>
<feature type="region of interest" description="Disordered" evidence="2">
    <location>
        <begin position="531"/>
        <end position="554"/>
    </location>
</feature>
<dbReference type="SUPFAM" id="SSF54928">
    <property type="entry name" value="RNA-binding domain, RBD"/>
    <property type="match status" value="1"/>
</dbReference>
<dbReference type="InterPro" id="IPR000504">
    <property type="entry name" value="RRM_dom"/>
</dbReference>
<sequence>MAKAYAPDGTQGNISPSISSVLTPATTHATPPTYTDLLFSGRHLDPKELEKIMNETNKIDVDKMSRAGAIRSAPIPITRDPVMEQGSAAGASNLKTLSEAYKSLGLATNSTLKDETIVDIYLAQVTEAPSQRESLIGSLKTIAEHKQSQYLKGFLAMCTANTATKKNTYKTHIDFLESSVRSVEDTLNHVVEDQISRVLQKRSAIAQPPKVEWVARQGDSIQKPEELMKTEDASSDDEDDAIVVSDVHHVTVVDTAAVEPSQPATRGIHTDTGLIDALTIDFSPAKEGAKAEDESTDWDQVGSAWPGTIDNPASTHGSYSNTPIRVLVGDQVVGYSEFHIDSCKLHHLFGHPKFYSVRAAMTPTKPIVIKGLSPYFFTHLLNMMTCMQYLGPHNVQAACIDYWTLSNVYGVANHFHLDGVKDVLRQIFSKAPCFGQLLAGVKGVYVAGSADEAFRLFFKYRAKLWLEDAEAAWKEDCCSGRWNCWAGLGVKAFLKSAVHAPDFASHLLDILAVRESARGFESVSKGGRIDDDSNGVKGGGTTAATELDDEHDTNSYVRERQPKAEVNDIYATIGLDNDFSNGKTLFIASLPPNITGRDLYDIYRQHGQVTKIVIMHGDPNNNHWTTRAAYIEFDTAEEASKAYAQGSVWQPDGSILYIGLPFGGDFLSVYGFEACSTMVVHENGSEVCPPRLVSFIPPQGPTTSEAEVSEGLTAVAVRDSNLALDCTLQFRKGEKLIDVTAMPKPPQELKAIFSRRGETLKANFYRGENCRGDYGAFPASYARFVVGEGNTDV</sequence>
<accession>A0AAN8EI35</accession>
<dbReference type="GO" id="GO:0003723">
    <property type="term" value="F:RNA binding"/>
    <property type="evidence" value="ECO:0007669"/>
    <property type="project" value="UniProtKB-UniRule"/>
</dbReference>
<evidence type="ECO:0000313" key="5">
    <source>
        <dbReference type="Proteomes" id="UP001316803"/>
    </source>
</evidence>
<comment type="caution">
    <text evidence="4">The sequence shown here is derived from an EMBL/GenBank/DDBJ whole genome shotgun (WGS) entry which is preliminary data.</text>
</comment>
<feature type="region of interest" description="Disordered" evidence="2">
    <location>
        <begin position="1"/>
        <end position="26"/>
    </location>
</feature>
<feature type="compositionally biased region" description="Polar residues" evidence="2">
    <location>
        <begin position="10"/>
        <end position="22"/>
    </location>
</feature>
<dbReference type="CDD" id="cd00590">
    <property type="entry name" value="RRM_SF"/>
    <property type="match status" value="1"/>
</dbReference>
<dbReference type="Gene3D" id="3.30.70.330">
    <property type="match status" value="1"/>
</dbReference>
<evidence type="ECO:0000313" key="4">
    <source>
        <dbReference type="EMBL" id="KAK5950130.1"/>
    </source>
</evidence>
<dbReference type="InterPro" id="IPR012677">
    <property type="entry name" value="Nucleotide-bd_a/b_plait_sf"/>
</dbReference>
<dbReference type="InterPro" id="IPR035979">
    <property type="entry name" value="RBD_domain_sf"/>
</dbReference>